<keyword evidence="6" id="KW-0012">Acyltransferase</keyword>
<dbReference type="InterPro" id="IPR004167">
    <property type="entry name" value="PSBD"/>
</dbReference>
<keyword evidence="4 9" id="KW-0808">Transferase</keyword>
<organism evidence="9 10">
    <name type="scientific">Segnochrobactrum spirostomi</name>
    <dbReference type="NCBI Taxonomy" id="2608987"/>
    <lineage>
        <taxon>Bacteria</taxon>
        <taxon>Pseudomonadati</taxon>
        <taxon>Pseudomonadota</taxon>
        <taxon>Alphaproteobacteria</taxon>
        <taxon>Hyphomicrobiales</taxon>
        <taxon>Segnochrobactraceae</taxon>
        <taxon>Segnochrobactrum</taxon>
    </lineage>
</organism>
<comment type="subunit">
    <text evidence="3">Forms a 24-polypeptide structural core with octahedral symmetry.</text>
</comment>
<dbReference type="InterPro" id="IPR036625">
    <property type="entry name" value="E3-bd_dom_sf"/>
</dbReference>
<dbReference type="Pfam" id="PF02817">
    <property type="entry name" value="E3_binding"/>
    <property type="match status" value="1"/>
</dbReference>
<dbReference type="RefSeq" id="WP_153484539.1">
    <property type="nucleotide sequence ID" value="NZ_VWNA01000001.1"/>
</dbReference>
<comment type="caution">
    <text evidence="9">The sequence shown here is derived from an EMBL/GenBank/DDBJ whole genome shotgun (WGS) entry which is preliminary data.</text>
</comment>
<dbReference type="GO" id="GO:0031405">
    <property type="term" value="F:lipoic acid binding"/>
    <property type="evidence" value="ECO:0007669"/>
    <property type="project" value="TreeGrafter"/>
</dbReference>
<evidence type="ECO:0000256" key="3">
    <source>
        <dbReference type="ARBA" id="ARBA00011484"/>
    </source>
</evidence>
<dbReference type="InterPro" id="IPR000073">
    <property type="entry name" value="AB_hydrolase_1"/>
</dbReference>
<protein>
    <submittedName>
        <fullName evidence="9">Acetoin dehydrogenase dihydrolipoyllysine-residue acetyltransferase subunit</fullName>
    </submittedName>
</protein>
<evidence type="ECO:0000256" key="2">
    <source>
        <dbReference type="ARBA" id="ARBA00007317"/>
    </source>
</evidence>
<dbReference type="PROSITE" id="PS00189">
    <property type="entry name" value="LIPOYL"/>
    <property type="match status" value="1"/>
</dbReference>
<dbReference type="NCBIfam" id="NF011457">
    <property type="entry name" value="PRK14875.1"/>
    <property type="match status" value="1"/>
</dbReference>
<dbReference type="SUPFAM" id="SSF53474">
    <property type="entry name" value="alpha/beta-Hydrolases"/>
    <property type="match status" value="1"/>
</dbReference>
<sequence>MSTEVILPRVDMDMATGKISKWFVEDGATVEKGQPIFEIETDKAAMEVEAPASGQIRDLLNVLDTEMPVGVVIARIFAPGEAYEAPAVAAPTAEPVPEAVAPSPAPVVQAVEPAPAAASAFAEGRPRATPLARQLARQHGIDLANLPGSGPRGRVTSADVRQAAAVTPAPAAVAAAPMPSAPIAAASAPIPRAVQAGGPLHRAWLRQGNGAPVVLVHGFGADLNGWRPLLAGLSLDRPVLAVDLPGHGASPLSGAPTLDLLADAVADTIAAEGLASVDLVGHSLGAAVATAVAERVAAEVRSLLLLSPAGLGPEINGAFLSGFSRATGEASLTPWMRLLFADEAQIAPAFVKARLKQRAEPATAANEEQVIAALFPESTQAFSVRAALARLAMPIRIVHGTADQIIPSRHVAGLPGTVAVHLFPGVGHMPQVEVKTEVGRLLNEHIRSAV</sequence>
<evidence type="ECO:0000256" key="6">
    <source>
        <dbReference type="ARBA" id="ARBA00023315"/>
    </source>
</evidence>
<evidence type="ECO:0000256" key="1">
    <source>
        <dbReference type="ARBA" id="ARBA00001938"/>
    </source>
</evidence>
<dbReference type="PANTHER" id="PTHR43178:SF5">
    <property type="entry name" value="LIPOAMIDE ACYLTRANSFERASE COMPONENT OF BRANCHED-CHAIN ALPHA-KETO ACID DEHYDROGENASE COMPLEX, MITOCHONDRIAL"/>
    <property type="match status" value="1"/>
</dbReference>
<name>A0A6A7Y608_9HYPH</name>
<dbReference type="InterPro" id="IPR000089">
    <property type="entry name" value="Biotin_lipoyl"/>
</dbReference>
<dbReference type="Proteomes" id="UP000332515">
    <property type="component" value="Unassembled WGS sequence"/>
</dbReference>
<feature type="domain" description="Lipoyl-binding" evidence="7">
    <location>
        <begin position="2"/>
        <end position="77"/>
    </location>
</feature>
<dbReference type="CDD" id="cd06849">
    <property type="entry name" value="lipoyl_domain"/>
    <property type="match status" value="1"/>
</dbReference>
<gene>
    <name evidence="9" type="ORF">F0357_16505</name>
</gene>
<proteinExistence type="inferred from homology"/>
<dbReference type="InterPro" id="IPR003016">
    <property type="entry name" value="2-oxoA_DH_lipoyl-BS"/>
</dbReference>
<evidence type="ECO:0000259" key="7">
    <source>
        <dbReference type="PROSITE" id="PS50968"/>
    </source>
</evidence>
<dbReference type="Pfam" id="PF00364">
    <property type="entry name" value="Biotin_lipoyl"/>
    <property type="match status" value="1"/>
</dbReference>
<evidence type="ECO:0000313" key="9">
    <source>
        <dbReference type="EMBL" id="MQT14216.1"/>
    </source>
</evidence>
<dbReference type="GO" id="GO:0005737">
    <property type="term" value="C:cytoplasm"/>
    <property type="evidence" value="ECO:0007669"/>
    <property type="project" value="TreeGrafter"/>
</dbReference>
<feature type="domain" description="Peripheral subunit-binding (PSBD)" evidence="8">
    <location>
        <begin position="127"/>
        <end position="164"/>
    </location>
</feature>
<dbReference type="InterPro" id="IPR011053">
    <property type="entry name" value="Single_hybrid_motif"/>
</dbReference>
<dbReference type="InterPro" id="IPR050743">
    <property type="entry name" value="2-oxoacid_DH_E2_comp"/>
</dbReference>
<dbReference type="PROSITE" id="PS50968">
    <property type="entry name" value="BIOTINYL_LIPOYL"/>
    <property type="match status" value="1"/>
</dbReference>
<dbReference type="AlphaFoldDB" id="A0A6A7Y608"/>
<dbReference type="InterPro" id="IPR029058">
    <property type="entry name" value="AB_hydrolase_fold"/>
</dbReference>
<keyword evidence="5" id="KW-0450">Lipoyl</keyword>
<dbReference type="Gene3D" id="3.40.50.1820">
    <property type="entry name" value="alpha/beta hydrolase"/>
    <property type="match status" value="1"/>
</dbReference>
<evidence type="ECO:0000259" key="8">
    <source>
        <dbReference type="PROSITE" id="PS51826"/>
    </source>
</evidence>
<comment type="cofactor">
    <cofactor evidence="1">
        <name>(R)-lipoate</name>
        <dbReference type="ChEBI" id="CHEBI:83088"/>
    </cofactor>
</comment>
<dbReference type="SUPFAM" id="SSF51230">
    <property type="entry name" value="Single hybrid motif"/>
    <property type="match status" value="1"/>
</dbReference>
<evidence type="ECO:0000256" key="5">
    <source>
        <dbReference type="ARBA" id="ARBA00022823"/>
    </source>
</evidence>
<reference evidence="9 10" key="1">
    <citation type="submission" date="2019-09" db="EMBL/GenBank/DDBJ databases">
        <title>Segnochrobactrum spirostomi gen. nov., sp. nov., isolated from the ciliate Spirostomum cf. yagiui and description of a novel family, Segnochrobactraceae fam. nov. within the order Rhizobiales of the class Alphaproteobacteria.</title>
        <authorList>
            <person name="Akter S."/>
            <person name="Shazib S.U.A."/>
            <person name="Shin M.K."/>
        </authorList>
    </citation>
    <scope>NUCLEOTIDE SEQUENCE [LARGE SCALE GENOMIC DNA]</scope>
    <source>
        <strain evidence="9 10">Sp-1</strain>
    </source>
</reference>
<accession>A0A6A7Y608</accession>
<evidence type="ECO:0000256" key="4">
    <source>
        <dbReference type="ARBA" id="ARBA00022679"/>
    </source>
</evidence>
<dbReference type="EMBL" id="VWNA01000001">
    <property type="protein sequence ID" value="MQT14216.1"/>
    <property type="molecule type" value="Genomic_DNA"/>
</dbReference>
<dbReference type="SUPFAM" id="SSF47005">
    <property type="entry name" value="Peripheral subunit-binding domain of 2-oxo acid dehydrogenase complex"/>
    <property type="match status" value="1"/>
</dbReference>
<dbReference type="Gene3D" id="2.40.50.100">
    <property type="match status" value="1"/>
</dbReference>
<dbReference type="Pfam" id="PF12697">
    <property type="entry name" value="Abhydrolase_6"/>
    <property type="match status" value="1"/>
</dbReference>
<keyword evidence="10" id="KW-1185">Reference proteome</keyword>
<dbReference type="PRINTS" id="PR00111">
    <property type="entry name" value="ABHYDROLASE"/>
</dbReference>
<comment type="similarity">
    <text evidence="2">Belongs to the 2-oxoacid dehydrogenase family.</text>
</comment>
<dbReference type="GO" id="GO:0016407">
    <property type="term" value="F:acetyltransferase activity"/>
    <property type="evidence" value="ECO:0007669"/>
    <property type="project" value="TreeGrafter"/>
</dbReference>
<dbReference type="PANTHER" id="PTHR43178">
    <property type="entry name" value="DIHYDROLIPOAMIDE ACETYLTRANSFERASE COMPONENT OF PYRUVATE DEHYDROGENASE COMPLEX"/>
    <property type="match status" value="1"/>
</dbReference>
<dbReference type="Gene3D" id="4.10.320.10">
    <property type="entry name" value="E3-binding domain"/>
    <property type="match status" value="1"/>
</dbReference>
<evidence type="ECO:0000313" key="10">
    <source>
        <dbReference type="Proteomes" id="UP000332515"/>
    </source>
</evidence>
<dbReference type="PROSITE" id="PS51826">
    <property type="entry name" value="PSBD"/>
    <property type="match status" value="1"/>
</dbReference>